<dbReference type="Pfam" id="PF08242">
    <property type="entry name" value="Methyltransf_12"/>
    <property type="match status" value="1"/>
</dbReference>
<keyword evidence="1" id="KW-0596">Phosphopantetheine</keyword>
<dbReference type="InterPro" id="IPR018201">
    <property type="entry name" value="Ketoacyl_synth_AS"/>
</dbReference>
<dbReference type="Gene3D" id="3.40.47.10">
    <property type="match status" value="1"/>
</dbReference>
<dbReference type="PROSITE" id="PS00606">
    <property type="entry name" value="KS3_1"/>
    <property type="match status" value="1"/>
</dbReference>
<evidence type="ECO:0000256" key="5">
    <source>
        <dbReference type="ARBA" id="ARBA00023268"/>
    </source>
</evidence>
<dbReference type="GO" id="GO:0044550">
    <property type="term" value="P:secondary metabolite biosynthetic process"/>
    <property type="evidence" value="ECO:0007669"/>
    <property type="project" value="TreeGrafter"/>
</dbReference>
<dbReference type="InterPro" id="IPR042104">
    <property type="entry name" value="PKS_dehydratase_sf"/>
</dbReference>
<feature type="domain" description="PKS/mFAS DH" evidence="9">
    <location>
        <begin position="948"/>
        <end position="1240"/>
    </location>
</feature>
<organism evidence="10 11">
    <name type="scientific">Clohesyomyces aquaticus</name>
    <dbReference type="NCBI Taxonomy" id="1231657"/>
    <lineage>
        <taxon>Eukaryota</taxon>
        <taxon>Fungi</taxon>
        <taxon>Dikarya</taxon>
        <taxon>Ascomycota</taxon>
        <taxon>Pezizomycotina</taxon>
        <taxon>Dothideomycetes</taxon>
        <taxon>Pleosporomycetidae</taxon>
        <taxon>Pleosporales</taxon>
        <taxon>Lindgomycetaceae</taxon>
        <taxon>Clohesyomyces</taxon>
    </lineage>
</organism>
<dbReference type="InterPro" id="IPR020841">
    <property type="entry name" value="PKS_Beta-ketoAc_synthase_dom"/>
</dbReference>
<dbReference type="InterPro" id="IPR057326">
    <property type="entry name" value="KR_dom"/>
</dbReference>
<dbReference type="InterPro" id="IPR013217">
    <property type="entry name" value="Methyltransf_12"/>
</dbReference>
<dbReference type="GO" id="GO:0006633">
    <property type="term" value="P:fatty acid biosynthetic process"/>
    <property type="evidence" value="ECO:0007669"/>
    <property type="project" value="InterPro"/>
</dbReference>
<dbReference type="InterPro" id="IPR036291">
    <property type="entry name" value="NAD(P)-bd_dom_sf"/>
</dbReference>
<dbReference type="SMART" id="SM00827">
    <property type="entry name" value="PKS_AT"/>
    <property type="match status" value="1"/>
</dbReference>
<dbReference type="Pfam" id="PF08659">
    <property type="entry name" value="KR"/>
    <property type="match status" value="1"/>
</dbReference>
<evidence type="ECO:0000256" key="4">
    <source>
        <dbReference type="ARBA" id="ARBA00022679"/>
    </source>
</evidence>
<dbReference type="SMART" id="SM00823">
    <property type="entry name" value="PKS_PP"/>
    <property type="match status" value="1"/>
</dbReference>
<evidence type="ECO:0000259" key="9">
    <source>
        <dbReference type="PROSITE" id="PS52019"/>
    </source>
</evidence>
<dbReference type="Pfam" id="PF21089">
    <property type="entry name" value="PKS_DH_N"/>
    <property type="match status" value="1"/>
</dbReference>
<dbReference type="InterPro" id="IPR014043">
    <property type="entry name" value="Acyl_transferase_dom"/>
</dbReference>
<dbReference type="CDD" id="cd05274">
    <property type="entry name" value="KR_FAS_SDR_x"/>
    <property type="match status" value="1"/>
</dbReference>
<dbReference type="SMART" id="SM00826">
    <property type="entry name" value="PKS_DH"/>
    <property type="match status" value="1"/>
</dbReference>
<dbReference type="Pfam" id="PF00109">
    <property type="entry name" value="ketoacyl-synt"/>
    <property type="match status" value="1"/>
</dbReference>
<protein>
    <submittedName>
        <fullName evidence="10">Uncharacterized protein</fullName>
    </submittedName>
</protein>
<dbReference type="STRING" id="1231657.A0A1Y2A2Q7"/>
<dbReference type="SUPFAM" id="SSF53901">
    <property type="entry name" value="Thiolase-like"/>
    <property type="match status" value="1"/>
</dbReference>
<dbReference type="SUPFAM" id="SSF53335">
    <property type="entry name" value="S-adenosyl-L-methionine-dependent methyltransferases"/>
    <property type="match status" value="1"/>
</dbReference>
<dbReference type="PANTHER" id="PTHR43775">
    <property type="entry name" value="FATTY ACID SYNTHASE"/>
    <property type="match status" value="1"/>
</dbReference>
<keyword evidence="2" id="KW-0597">Phosphoprotein</keyword>
<feature type="domain" description="Ketosynthase family 3 (KS3)" evidence="8">
    <location>
        <begin position="6"/>
        <end position="441"/>
    </location>
</feature>
<keyword evidence="11" id="KW-1185">Reference proteome</keyword>
<dbReference type="PROSITE" id="PS52004">
    <property type="entry name" value="KS3_2"/>
    <property type="match status" value="1"/>
</dbReference>
<dbReference type="InterPro" id="IPR049552">
    <property type="entry name" value="PKS_DH_N"/>
</dbReference>
<dbReference type="SMART" id="SM00825">
    <property type="entry name" value="PKS_KS"/>
    <property type="match status" value="1"/>
</dbReference>
<reference evidence="10 11" key="1">
    <citation type="submission" date="2016-07" db="EMBL/GenBank/DDBJ databases">
        <title>Pervasive Adenine N6-methylation of Active Genes in Fungi.</title>
        <authorList>
            <consortium name="DOE Joint Genome Institute"/>
            <person name="Mondo S.J."/>
            <person name="Dannebaum R.O."/>
            <person name="Kuo R.C."/>
            <person name="Labutti K."/>
            <person name="Haridas S."/>
            <person name="Kuo A."/>
            <person name="Salamov A."/>
            <person name="Ahrendt S.R."/>
            <person name="Lipzen A."/>
            <person name="Sullivan W."/>
            <person name="Andreopoulos W.B."/>
            <person name="Clum A."/>
            <person name="Lindquist E."/>
            <person name="Daum C."/>
            <person name="Ramamoorthy G.K."/>
            <person name="Gryganskyi A."/>
            <person name="Culley D."/>
            <person name="Magnuson J.K."/>
            <person name="James T.Y."/>
            <person name="O'Malley M.A."/>
            <person name="Stajich J.E."/>
            <person name="Spatafora J.W."/>
            <person name="Visel A."/>
            <person name="Grigoriev I.V."/>
        </authorList>
    </citation>
    <scope>NUCLEOTIDE SEQUENCE [LARGE SCALE GENOMIC DNA]</scope>
    <source>
        <strain evidence="10 11">CBS 115471</strain>
    </source>
</reference>
<dbReference type="InterPro" id="IPR029063">
    <property type="entry name" value="SAM-dependent_MTases_sf"/>
</dbReference>
<dbReference type="InterPro" id="IPR036736">
    <property type="entry name" value="ACP-like_sf"/>
</dbReference>
<feature type="domain" description="Carrier" evidence="7">
    <location>
        <begin position="2403"/>
        <end position="2480"/>
    </location>
</feature>
<dbReference type="CDD" id="cd00833">
    <property type="entry name" value="PKS"/>
    <property type="match status" value="1"/>
</dbReference>
<name>A0A1Y2A2Q7_9PLEO</name>
<keyword evidence="3" id="KW-0489">Methyltransferase</keyword>
<dbReference type="Gene3D" id="3.40.50.720">
    <property type="entry name" value="NAD(P)-binding Rossmann-like Domain"/>
    <property type="match status" value="1"/>
</dbReference>
<keyword evidence="5" id="KW-0511">Multifunctional enzyme</keyword>
<comment type="caution">
    <text evidence="10">The sequence shown here is derived from an EMBL/GenBank/DDBJ whole genome shotgun (WGS) entry which is preliminary data.</text>
</comment>
<dbReference type="InterPro" id="IPR050091">
    <property type="entry name" value="PKS_NRPS_Biosynth_Enz"/>
</dbReference>
<dbReference type="OrthoDB" id="329835at2759"/>
<dbReference type="InterPro" id="IPR049900">
    <property type="entry name" value="PKS_mFAS_DH"/>
</dbReference>
<dbReference type="Pfam" id="PF00698">
    <property type="entry name" value="Acyl_transf_1"/>
    <property type="match status" value="1"/>
</dbReference>
<dbReference type="Pfam" id="PF22621">
    <property type="entry name" value="CurL-like_PKS_C"/>
    <property type="match status" value="1"/>
</dbReference>
<dbReference type="EMBL" id="MCFA01000016">
    <property type="protein sequence ID" value="ORY16811.1"/>
    <property type="molecule type" value="Genomic_DNA"/>
</dbReference>
<dbReference type="PROSITE" id="PS52019">
    <property type="entry name" value="PKS_MFAS_DH"/>
    <property type="match status" value="1"/>
</dbReference>
<dbReference type="SUPFAM" id="SSF52151">
    <property type="entry name" value="FabD/lysophospholipase-like"/>
    <property type="match status" value="1"/>
</dbReference>
<dbReference type="SUPFAM" id="SSF47336">
    <property type="entry name" value="ACP-like"/>
    <property type="match status" value="1"/>
</dbReference>
<accession>A0A1Y2A2Q7</accession>
<feature type="active site" description="Proton donor; for dehydratase activity" evidence="6">
    <location>
        <position position="1151"/>
    </location>
</feature>
<dbReference type="Pfam" id="PF02801">
    <property type="entry name" value="Ketoacyl-synt_C"/>
    <property type="match status" value="1"/>
</dbReference>
<dbReference type="PANTHER" id="PTHR43775:SF20">
    <property type="entry name" value="HYBRID PKS-NRPS SYNTHETASE APDA"/>
    <property type="match status" value="1"/>
</dbReference>
<evidence type="ECO:0000313" key="11">
    <source>
        <dbReference type="Proteomes" id="UP000193144"/>
    </source>
</evidence>
<dbReference type="Gene3D" id="3.30.70.3290">
    <property type="match status" value="1"/>
</dbReference>
<dbReference type="GO" id="GO:0031177">
    <property type="term" value="F:phosphopantetheine binding"/>
    <property type="evidence" value="ECO:0007669"/>
    <property type="project" value="InterPro"/>
</dbReference>
<dbReference type="GO" id="GO:0032259">
    <property type="term" value="P:methylation"/>
    <property type="evidence" value="ECO:0007669"/>
    <property type="project" value="UniProtKB-KW"/>
</dbReference>
<feature type="region of interest" description="N-terminal hotdog fold" evidence="6">
    <location>
        <begin position="948"/>
        <end position="1081"/>
    </location>
</feature>
<dbReference type="InterPro" id="IPR049551">
    <property type="entry name" value="PKS_DH_C"/>
</dbReference>
<dbReference type="InterPro" id="IPR016036">
    <property type="entry name" value="Malonyl_transacylase_ACP-bd"/>
</dbReference>
<dbReference type="SMART" id="SM00822">
    <property type="entry name" value="PKS_KR"/>
    <property type="match status" value="1"/>
</dbReference>
<dbReference type="GO" id="GO:0008168">
    <property type="term" value="F:methyltransferase activity"/>
    <property type="evidence" value="ECO:0007669"/>
    <property type="project" value="UniProtKB-KW"/>
</dbReference>
<dbReference type="InterPro" id="IPR016039">
    <property type="entry name" value="Thiolase-like"/>
</dbReference>
<dbReference type="InterPro" id="IPR013968">
    <property type="entry name" value="PKS_KR"/>
</dbReference>
<dbReference type="PROSITE" id="PS50075">
    <property type="entry name" value="CARRIER"/>
    <property type="match status" value="1"/>
</dbReference>
<feature type="active site" description="Proton acceptor; for dehydratase activity" evidence="6">
    <location>
        <position position="980"/>
    </location>
</feature>
<dbReference type="Proteomes" id="UP000193144">
    <property type="component" value="Unassembled WGS sequence"/>
</dbReference>
<evidence type="ECO:0000256" key="3">
    <source>
        <dbReference type="ARBA" id="ARBA00022603"/>
    </source>
</evidence>
<dbReference type="InterPro" id="IPR020806">
    <property type="entry name" value="PKS_PP-bd"/>
</dbReference>
<dbReference type="InterPro" id="IPR020807">
    <property type="entry name" value="PKS_DH"/>
</dbReference>
<dbReference type="InterPro" id="IPR014031">
    <property type="entry name" value="Ketoacyl_synth_C"/>
</dbReference>
<dbReference type="Pfam" id="PF00550">
    <property type="entry name" value="PP-binding"/>
    <property type="match status" value="1"/>
</dbReference>
<dbReference type="SUPFAM" id="SSF55048">
    <property type="entry name" value="Probable ACP-binding domain of malonyl-CoA ACP transacylase"/>
    <property type="match status" value="1"/>
</dbReference>
<evidence type="ECO:0000259" key="8">
    <source>
        <dbReference type="PROSITE" id="PS52004"/>
    </source>
</evidence>
<keyword evidence="4" id="KW-0808">Transferase</keyword>
<dbReference type="InterPro" id="IPR001227">
    <property type="entry name" value="Ac_transferase_dom_sf"/>
</dbReference>
<evidence type="ECO:0000256" key="2">
    <source>
        <dbReference type="ARBA" id="ARBA00022553"/>
    </source>
</evidence>
<evidence type="ECO:0000256" key="6">
    <source>
        <dbReference type="PROSITE-ProRule" id="PRU01363"/>
    </source>
</evidence>
<dbReference type="Gene3D" id="1.10.1200.10">
    <property type="entry name" value="ACP-like"/>
    <property type="match status" value="1"/>
</dbReference>
<dbReference type="Gene3D" id="3.40.366.10">
    <property type="entry name" value="Malonyl-Coenzyme A Acyl Carrier Protein, domain 2"/>
    <property type="match status" value="1"/>
</dbReference>
<dbReference type="Pfam" id="PF14765">
    <property type="entry name" value="PS-DH"/>
    <property type="match status" value="1"/>
</dbReference>
<gene>
    <name evidence="10" type="ORF">BCR34DRAFT_506815</name>
</gene>
<evidence type="ECO:0000256" key="1">
    <source>
        <dbReference type="ARBA" id="ARBA00022450"/>
    </source>
</evidence>
<dbReference type="CDD" id="cd02440">
    <property type="entry name" value="AdoMet_MTases"/>
    <property type="match status" value="1"/>
</dbReference>
<sequence>MTHEIPQPIAIIGSACRLPGNASSSSKLWELLRNPVDLCKETPRDRFSWEGVYRPDGLHNSTKTKSGYWLEENIRHFDPQFFNIPPAEAESLDPQHRLLLENVYEAMESAGLTLEGLQGGDTGVFVGLMGNEYFDNARYDLEAASGQMLTTGTSRGMASNRVSYIFDLRGPSLTIDTACSSSMMAVHLAVASLRRNECKIAFACGTNLNLAPHDFISMTKMNMISGDGRSKMFNDTANGYGRGEGVAVVCLKRLDAAIEDGDYIECVIRETGTNQDGRTRGITMPSPQAQADLIRQTYRKAGLDPTQLGSRPSFFEAHGTGTTVGDPVEAEAIAAAFFPPGQEYTDNEILYVGSIKTVVGHTEGTAGIAGLLKAALAVRYGVIPPNLLFSRMNPAVAPFTKHMRLVTAANPWPDLPTGCPRRASINSFGYGGSNVHVIIESYPDAARRCIVSLSSLVAGALPIFTPFTFSGISENALLCTLVTFLDYLNNHKTSVSLRDLAWTLQYRRSQFSFRCAIAVATVEELRKKLESAIQIAGSKGATAIATRPSPIVVPRIMGIFTGQGAQWASMGRELIERSAYAREIIEKLDSSLSSLPVPDRPTWRLVEELMIDGTQSRINEASLSQPSTTAVQILLVDLLRVAGVKLHAVVGHSSGEIGAAYAAGLISAEQAIKIAYYRGRHAELAAGQNKQPGGMLATYLTAQQALQLCHSPIFRGRITVAAFNSPSIVTLSGDADAIHEAATDLEKRNIFARRLKVDKAYHSHHMDPCSSPYLKSLEQCNISASVPLDDGPIWFSSVHCRRIIGGSRLRGPYWVDNLKSPVRFSEAVMTAISEVGVPDLFLEIGPHPALKEPLRQIVGESVKTENAYTSLMKRDNDSKTSFAEALGLIWTQFGRSTVDFANYDRVLSGGLKPTLLKDLPSYPWHHDREYWWENRYLRRRFQETHPPNQLLGHSLSTGAQHEAKWRHFLKPKETPWLMDHKVNGLAILPGAAYVAMATSAAERLFPDSPLEVIDIEDLRFLLPLSFVDEHTSIEVILTVTNIVKDQKRAKADFFVDFCSHQRRNELMSAASGKLVLRFGADMDRANPESVTQHSVLIDVSPDRFYKSLEDEGFTFTGPFRSITSLRRRMDFAEGEIRLLPTEMTFHPAVLDGLFQASFAAYGFPGDSSMPNLRVPSRVKSIKVFPMRCQEAFQTCQPVLFQVMKTGPHEYGGILYPSGTEGASIYVEGLSTASFHFSTPNDDVKMFSEVVWRSCEPNAQLIASTFVATPDKTRLARLCERVALFYLRKLNGVIPYDEEIRLEGPLRHLLAYARLVLAGVLLDLQPNMERDWLQDTDEDMLGIVQSNPGCIEITLMDAIGKAYPSIFSGQQTPLDVLTKNDMLSRFYREGLGNVEANAIMAQYVETVSNQSPHIRILEIGAGTGAATRPIVEQASFRSYTFTDISPAFLAPAQEIFRSHAHKMRFKTLNIEKDVIQQGYETASFEVIVASNVIHACVDVKAVLGRIRSLLRPGGYFVCVELAENQTRNTVVMGGLPGWWVGHGEDRSWSPALKEEQWNDYLKESGFSGVDAITQRFDELVCPYRVFASRAIDDRVTVLQKPLSFGFPKSSDDIMILGEDPPGSEGLANAIANLLSASFKTVLRVANLQDLNGQGPVPYVVLCLLELKKPVFMDMTPHGFAMLKKLLREATDIMWITKACRVPTSIEAIFGNMMVGLGRSLRHEQRHLRLMFSDIDCLDSLSARKVSEDVLRWYILGQWAAEGWDDKVLFGHHIELASENGIRLFPNVVHSRSRNDRYNAQHRRITHEVRAYAAPTEVHFNGTSGLYNVRENPRSQAGNGDVCIKMLYSTLYALKISTIGSLFVGLGLVGGARPVIVFTDTLRSWVQVPQSTVNACNPPKGYEKQYLRTIVCDLIAERILCASRTAGHLLVVSADPLCMSIIERKASKSGKKVVFVTSDPYLERYNATFLHPNSLDFKIRQSIPEGASLIVNLSNQPNDEILFRRLSLIYKSRFTRLKNWGDMFRTQSSGNDPVPAPGSTFQGPRNPVQALADLPTNIFETATVHCLSPKDVSQQPLQQTSAILDWTIAECVHASIQPATAVVKFKSDKSYLIIGTSDIARSICEWMIVNGARYITMASRNPEPLTDWVKDMSSRGASVDLRVLDITDSTSTKEMLSSTEPEAVPDTVRPPLAGVIHLALVLRDGSFSKMTFEDMKIVTDVKAKGSLNLHEHLLNEKLDFFVMTSSISYALGAPGQANYACGNAFMAGLANYRRAIGLAASVVHLGRVTGIGYITRSEREKVYDLDSEDVRKLGLYPISERDLHQIFAEAVLASPPDSGLSAEIIAGIRSVEPDMLPHCPWASEPMFVHLLKLESTETTAKRKPERSVREKLRDELSSVSMKENSVYETIRAALLDRLSVMLQIEQGVIDDQVSLLDLGIDSLVATEIGSWSRKELRVQVPHSMVFGGASVADIVHFTVKHLDRAWVMLKN</sequence>
<dbReference type="InterPro" id="IPR014030">
    <property type="entry name" value="Ketoacyl_synth_N"/>
</dbReference>
<dbReference type="InterPro" id="IPR009081">
    <property type="entry name" value="PP-bd_ACP"/>
</dbReference>
<dbReference type="Gene3D" id="3.40.50.150">
    <property type="entry name" value="Vaccinia Virus protein VP39"/>
    <property type="match status" value="1"/>
</dbReference>
<dbReference type="GO" id="GO:0004312">
    <property type="term" value="F:fatty acid synthase activity"/>
    <property type="evidence" value="ECO:0007669"/>
    <property type="project" value="TreeGrafter"/>
</dbReference>
<dbReference type="SUPFAM" id="SSF51735">
    <property type="entry name" value="NAD(P)-binding Rossmann-fold domains"/>
    <property type="match status" value="1"/>
</dbReference>
<dbReference type="GO" id="GO:0004315">
    <property type="term" value="F:3-oxoacyl-[acyl-carrier-protein] synthase activity"/>
    <property type="evidence" value="ECO:0007669"/>
    <property type="project" value="InterPro"/>
</dbReference>
<feature type="region of interest" description="C-terminal hotdog fold" evidence="6">
    <location>
        <begin position="1096"/>
        <end position="1240"/>
    </location>
</feature>
<dbReference type="Gene3D" id="3.10.129.110">
    <property type="entry name" value="Polyketide synthase dehydratase"/>
    <property type="match status" value="1"/>
</dbReference>
<evidence type="ECO:0000313" key="10">
    <source>
        <dbReference type="EMBL" id="ORY16811.1"/>
    </source>
</evidence>
<evidence type="ECO:0000259" key="7">
    <source>
        <dbReference type="PROSITE" id="PS50075"/>
    </source>
</evidence>
<dbReference type="InterPro" id="IPR016035">
    <property type="entry name" value="Acyl_Trfase/lysoPLipase"/>
</dbReference>
<proteinExistence type="predicted"/>